<feature type="transmembrane region" description="Helical" evidence="1">
    <location>
        <begin position="88"/>
        <end position="104"/>
    </location>
</feature>
<dbReference type="PANTHER" id="PTHR38095:SF1">
    <property type="entry name" value="ANAEROBIC DIMETHYL SULFOXIDE REDUCTASE CHAIN YNFH"/>
    <property type="match status" value="1"/>
</dbReference>
<feature type="transmembrane region" description="Helical" evidence="1">
    <location>
        <begin position="160"/>
        <end position="181"/>
    </location>
</feature>
<dbReference type="GO" id="GO:0005886">
    <property type="term" value="C:plasma membrane"/>
    <property type="evidence" value="ECO:0007669"/>
    <property type="project" value="TreeGrafter"/>
</dbReference>
<dbReference type="GO" id="GO:0009389">
    <property type="term" value="F:dimethyl sulfoxide reductase activity"/>
    <property type="evidence" value="ECO:0007669"/>
    <property type="project" value="TreeGrafter"/>
</dbReference>
<keyword evidence="3" id="KW-1185">Reference proteome</keyword>
<protein>
    <submittedName>
        <fullName evidence="2">DMSO reductase anchor subunit</fullName>
    </submittedName>
</protein>
<reference evidence="2 3" key="1">
    <citation type="submission" date="2019-03" db="EMBL/GenBank/DDBJ databases">
        <title>Genomic Encyclopedia of Type Strains, Phase IV (KMG-IV): sequencing the most valuable type-strain genomes for metagenomic binning, comparative biology and taxonomic classification.</title>
        <authorList>
            <person name="Goeker M."/>
        </authorList>
    </citation>
    <scope>NUCLEOTIDE SEQUENCE [LARGE SCALE GENOMIC DNA]</scope>
    <source>
        <strain evidence="2 3">DSM 16326</strain>
    </source>
</reference>
<feature type="transmembrane region" description="Helical" evidence="1">
    <location>
        <begin position="43"/>
        <end position="67"/>
    </location>
</feature>
<keyword evidence="1" id="KW-0472">Membrane</keyword>
<keyword evidence="1" id="KW-0812">Transmembrane</keyword>
<feature type="transmembrane region" description="Helical" evidence="1">
    <location>
        <begin position="263"/>
        <end position="281"/>
    </location>
</feature>
<organism evidence="2 3">
    <name type="scientific">Thiohalophilus thiocyanatoxydans</name>
    <dbReference type="NCBI Taxonomy" id="381308"/>
    <lineage>
        <taxon>Bacteria</taxon>
        <taxon>Pseudomonadati</taxon>
        <taxon>Pseudomonadota</taxon>
        <taxon>Gammaproteobacteria</taxon>
        <taxon>Thiohalomonadales</taxon>
        <taxon>Thiohalophilaceae</taxon>
        <taxon>Thiohalophilus</taxon>
    </lineage>
</organism>
<dbReference type="InterPro" id="IPR007059">
    <property type="entry name" value="DmsC"/>
</dbReference>
<proteinExistence type="predicted"/>
<dbReference type="RefSeq" id="WP_134084954.1">
    <property type="nucleotide sequence ID" value="NZ_SOQX01000007.1"/>
</dbReference>
<accession>A0A4R8IRC2</accession>
<dbReference type="EMBL" id="SOQX01000007">
    <property type="protein sequence ID" value="TDX99682.1"/>
    <property type="molecule type" value="Genomic_DNA"/>
</dbReference>
<keyword evidence="1" id="KW-1133">Transmembrane helix</keyword>
<feature type="transmembrane region" description="Helical" evidence="1">
    <location>
        <begin position="287"/>
        <end position="307"/>
    </location>
</feature>
<dbReference type="OrthoDB" id="5520897at2"/>
<dbReference type="Proteomes" id="UP000294914">
    <property type="component" value="Unassembled WGS sequence"/>
</dbReference>
<dbReference type="Pfam" id="PF04976">
    <property type="entry name" value="DmsC"/>
    <property type="match status" value="1"/>
</dbReference>
<evidence type="ECO:0000313" key="2">
    <source>
        <dbReference type="EMBL" id="TDX99682.1"/>
    </source>
</evidence>
<feature type="transmembrane region" description="Helical" evidence="1">
    <location>
        <begin position="124"/>
        <end position="148"/>
    </location>
</feature>
<dbReference type="GO" id="GO:0019645">
    <property type="term" value="P:anaerobic electron transport chain"/>
    <property type="evidence" value="ECO:0007669"/>
    <property type="project" value="InterPro"/>
</dbReference>
<gene>
    <name evidence="2" type="ORF">EDC23_2469</name>
</gene>
<sequence length="322" mass="35390">MHPAFSVIFLTTLIGAGQGLFLALFSGQLYSAVNLLPAQESSFYITGSVIALGLMIGGLAASFWHLGRPERAWRAASQWRTSWLSREVIILPAVMGLVFIYGLLHFSGWHPNWFGNAIPNQPALIVGVITTLAVFILYIATGMIYASIKFLQEWASVLTVINYTLLGAASGFTLATALAAWQGSGLIGFYGTWAVILTLAGLLSRAASLYRNARIKYKSTVQSAIGMRHNAVVQKSMGMMGGSYNTREYFHGASAAWFKSIKYIFLVLVFPVPLLLLWAGFSTASVPLLATAFVVQYIGLLFERWFFFAQANHPQNLYYQTI</sequence>
<name>A0A4R8IRC2_9GAMM</name>
<dbReference type="AlphaFoldDB" id="A0A4R8IRC2"/>
<dbReference type="PANTHER" id="PTHR38095">
    <property type="entry name" value="ANAEROBIC DIMETHYL SULFOXIDE REDUCTASE CHAIN YNFH"/>
    <property type="match status" value="1"/>
</dbReference>
<evidence type="ECO:0000313" key="3">
    <source>
        <dbReference type="Proteomes" id="UP000294914"/>
    </source>
</evidence>
<feature type="transmembrane region" description="Helical" evidence="1">
    <location>
        <begin position="187"/>
        <end position="208"/>
    </location>
</feature>
<dbReference type="GO" id="GO:0009390">
    <property type="term" value="C:dimethyl sulfoxide reductase complex"/>
    <property type="evidence" value="ECO:0007669"/>
    <property type="project" value="TreeGrafter"/>
</dbReference>
<comment type="caution">
    <text evidence="2">The sequence shown here is derived from an EMBL/GenBank/DDBJ whole genome shotgun (WGS) entry which is preliminary data.</text>
</comment>
<evidence type="ECO:0000256" key="1">
    <source>
        <dbReference type="SAM" id="Phobius"/>
    </source>
</evidence>